<dbReference type="Pfam" id="PF01408">
    <property type="entry name" value="GFO_IDH_MocA"/>
    <property type="match status" value="1"/>
</dbReference>
<feature type="domain" description="Gfo/Idh/MocA-like oxidoreductase N-terminal" evidence="1">
    <location>
        <begin position="4"/>
        <end position="121"/>
    </location>
</feature>
<keyword evidence="3" id="KW-1185">Reference proteome</keyword>
<dbReference type="SUPFAM" id="SSF51735">
    <property type="entry name" value="NAD(P)-binding Rossmann-fold domains"/>
    <property type="match status" value="1"/>
</dbReference>
<dbReference type="PANTHER" id="PTHR43377:SF1">
    <property type="entry name" value="BILIVERDIN REDUCTASE A"/>
    <property type="match status" value="1"/>
</dbReference>
<dbReference type="Gene3D" id="3.40.50.720">
    <property type="entry name" value="NAD(P)-binding Rossmann-like Domain"/>
    <property type="match status" value="1"/>
</dbReference>
<dbReference type="EMBL" id="SGXF01000001">
    <property type="protein sequence ID" value="RZT02706.1"/>
    <property type="molecule type" value="Genomic_DNA"/>
</dbReference>
<protein>
    <submittedName>
        <fullName evidence="2">Putative dehydrogenase</fullName>
    </submittedName>
</protein>
<comment type="caution">
    <text evidence="2">The sequence shown here is derived from an EMBL/GenBank/DDBJ whole genome shotgun (WGS) entry which is preliminary data.</text>
</comment>
<dbReference type="OrthoDB" id="9772350at2"/>
<dbReference type="Gene3D" id="3.30.360.10">
    <property type="entry name" value="Dihydrodipicolinate Reductase, domain 2"/>
    <property type="match status" value="1"/>
</dbReference>
<name>A0A4Q7PQV7_9FIRM</name>
<dbReference type="InterPro" id="IPR036291">
    <property type="entry name" value="NAD(P)-bd_dom_sf"/>
</dbReference>
<evidence type="ECO:0000313" key="3">
    <source>
        <dbReference type="Proteomes" id="UP000292927"/>
    </source>
</evidence>
<proteinExistence type="predicted"/>
<dbReference type="GO" id="GO:0000166">
    <property type="term" value="F:nucleotide binding"/>
    <property type="evidence" value="ECO:0007669"/>
    <property type="project" value="InterPro"/>
</dbReference>
<evidence type="ECO:0000313" key="2">
    <source>
        <dbReference type="EMBL" id="RZT02706.1"/>
    </source>
</evidence>
<dbReference type="PANTHER" id="PTHR43377">
    <property type="entry name" value="BILIVERDIN REDUCTASE A"/>
    <property type="match status" value="1"/>
</dbReference>
<dbReference type="InterPro" id="IPR000683">
    <property type="entry name" value="Gfo/Idh/MocA-like_OxRdtase_N"/>
</dbReference>
<gene>
    <name evidence="2" type="ORF">EV209_0830</name>
</gene>
<dbReference type="InterPro" id="IPR051450">
    <property type="entry name" value="Gfo/Idh/MocA_Oxidoreductases"/>
</dbReference>
<dbReference type="Proteomes" id="UP000292927">
    <property type="component" value="Unassembled WGS sequence"/>
</dbReference>
<evidence type="ECO:0000259" key="1">
    <source>
        <dbReference type="Pfam" id="PF01408"/>
    </source>
</evidence>
<organism evidence="2 3">
    <name type="scientific">Cuneatibacter caecimuris</name>
    <dbReference type="NCBI Taxonomy" id="1796618"/>
    <lineage>
        <taxon>Bacteria</taxon>
        <taxon>Bacillati</taxon>
        <taxon>Bacillota</taxon>
        <taxon>Clostridia</taxon>
        <taxon>Lachnospirales</taxon>
        <taxon>Lachnospiraceae</taxon>
        <taxon>Cuneatibacter</taxon>
    </lineage>
</organism>
<accession>A0A4Q7PQV7</accession>
<dbReference type="AlphaFoldDB" id="A0A4Q7PQV7"/>
<sequence length="358" mass="41044">MRKLRFAIIGSGWRACFYIRIAKALPERFELLGMAVRRRERAEEMQEQYGIRTEEDQEVLLAEKPDFVVAAVNRAANYQVCRELLERGFAVLAETPPSDDPEELRILWDLVCQKGGKLQVAEQYFLYPSYAARIRISRSGILGDIWNVNISALHEYHAFSIIRKFLNNGHCPVKITARAYRYPVAETDSRDGMILHGEQKTQERVRAELEFEDGKTAFYDFSGVQYHSFIRSRHLNVQGTRGEIDDQMISYLEEDSHPHQESILCERAEDKKGVHRVLFGGRAVYENPYPIGLLTEDETAVACLMESMDYYLETGEELYPLADAMEDAYLTALLNEAVKTGKTVASTPQPWNNLTENL</sequence>
<dbReference type="RefSeq" id="WP_130433315.1">
    <property type="nucleotide sequence ID" value="NZ_SGXF01000001.1"/>
</dbReference>
<reference evidence="2 3" key="1">
    <citation type="submission" date="2019-02" db="EMBL/GenBank/DDBJ databases">
        <title>Genomic Encyclopedia of Type Strains, Phase IV (KMG-IV): sequencing the most valuable type-strain genomes for metagenomic binning, comparative biology and taxonomic classification.</title>
        <authorList>
            <person name="Goeker M."/>
        </authorList>
    </citation>
    <scope>NUCLEOTIDE SEQUENCE [LARGE SCALE GENOMIC DNA]</scope>
    <source>
        <strain evidence="2 3">DSM 29486</strain>
    </source>
</reference>